<dbReference type="GO" id="GO:0016887">
    <property type="term" value="F:ATP hydrolysis activity"/>
    <property type="evidence" value="ECO:0007669"/>
    <property type="project" value="InterPro"/>
</dbReference>
<keyword evidence="1" id="KW-0677">Repeat</keyword>
<comment type="caution">
    <text evidence="6">The sequence shown here is derived from an EMBL/GenBank/DDBJ whole genome shotgun (WGS) entry which is preliminary data.</text>
</comment>
<dbReference type="GO" id="GO:0005524">
    <property type="term" value="F:ATP binding"/>
    <property type="evidence" value="ECO:0007669"/>
    <property type="project" value="UniProtKB-KW"/>
</dbReference>
<sequence length="531" mass="55465">MPATITLADLSWATPDGRPLFSHLSLSFGAQRIGLVGRNGVGKSTLLALIAGAVPPRAGTVTVSGTLGVLRQGALLRADETVADLFGVADGLALLRRAEQGIATVDELGDADWTLETRLQGALARLALDVMPGTPLVTLSGGQRTRVALAALAFAEPDFLLLDEPTNNLDAEGRAAVATLLGGWKAGAIVVSHDRALLEGMDTIVELTSLGATSYGGGWSRYRALKAQELAAARHDLDEAEKRVADAARRAQEAVERQARRDGAGRRKADKGDMPRILLGQRQDNAERSAGAGARLADARGAQAEDAAAAARARIEVLQPLSITLASTRLPVHKVVLALETVTAGYAQGRPILDGLSLTVTGPERVAIEGPNGSGKSTLLAVLTGRLAPWSGTVRTHTALALLDQRVSLLDPATSILENFRRLNPGATENTCRAALARFRFRADAALQEVASLSGGELMRAGLACVLGGEVPPPLLILDEPTNHLDIDAIEVVEAGLRAYDGALVVVSHDPAFLEAIGISRWVALGASEIG</sequence>
<gene>
    <name evidence="6" type="ORF">FBZ88_104214</name>
</gene>
<dbReference type="PROSITE" id="PS50893">
    <property type="entry name" value="ABC_TRANSPORTER_2"/>
    <property type="match status" value="2"/>
</dbReference>
<dbReference type="PROSITE" id="PS00211">
    <property type="entry name" value="ABC_TRANSPORTER_1"/>
    <property type="match status" value="2"/>
</dbReference>
<dbReference type="SUPFAM" id="SSF52540">
    <property type="entry name" value="P-loop containing nucleoside triphosphate hydrolases"/>
    <property type="match status" value="2"/>
</dbReference>
<evidence type="ECO:0000256" key="4">
    <source>
        <dbReference type="SAM" id="MobiDB-lite"/>
    </source>
</evidence>
<dbReference type="RefSeq" id="WP_145616211.1">
    <property type="nucleotide sequence ID" value="NZ_VITO01000004.1"/>
</dbReference>
<evidence type="ECO:0000256" key="1">
    <source>
        <dbReference type="ARBA" id="ARBA00022737"/>
    </source>
</evidence>
<feature type="region of interest" description="Disordered" evidence="4">
    <location>
        <begin position="248"/>
        <end position="294"/>
    </location>
</feature>
<dbReference type="InterPro" id="IPR050611">
    <property type="entry name" value="ABCF"/>
</dbReference>
<dbReference type="Proteomes" id="UP000316545">
    <property type="component" value="Unassembled WGS sequence"/>
</dbReference>
<accession>A0A560G580</accession>
<reference evidence="6 7" key="1">
    <citation type="submission" date="2019-06" db="EMBL/GenBank/DDBJ databases">
        <title>Genomic Encyclopedia of Type Strains, Phase IV (KMG-V): Genome sequencing to study the core and pangenomes of soil and plant-associated prokaryotes.</title>
        <authorList>
            <person name="Whitman W."/>
        </authorList>
    </citation>
    <scope>NUCLEOTIDE SEQUENCE [LARGE SCALE GENOMIC DNA]</scope>
    <source>
        <strain evidence="6 7">BR 11865</strain>
    </source>
</reference>
<feature type="domain" description="ABC transporter" evidence="5">
    <location>
        <begin position="5"/>
        <end position="235"/>
    </location>
</feature>
<dbReference type="InterPro" id="IPR027417">
    <property type="entry name" value="P-loop_NTPase"/>
</dbReference>
<organism evidence="6 7">
    <name type="scientific">Nitrospirillum amazonense</name>
    <dbReference type="NCBI Taxonomy" id="28077"/>
    <lineage>
        <taxon>Bacteria</taxon>
        <taxon>Pseudomonadati</taxon>
        <taxon>Pseudomonadota</taxon>
        <taxon>Alphaproteobacteria</taxon>
        <taxon>Rhodospirillales</taxon>
        <taxon>Azospirillaceae</taxon>
        <taxon>Nitrospirillum</taxon>
    </lineage>
</organism>
<dbReference type="CDD" id="cd03221">
    <property type="entry name" value="ABCF_EF-3"/>
    <property type="match status" value="2"/>
</dbReference>
<keyword evidence="3" id="KW-0067">ATP-binding</keyword>
<dbReference type="FunFam" id="3.40.50.300:FF:001320">
    <property type="entry name" value="Heme ABC transporter ATP-binding protein"/>
    <property type="match status" value="1"/>
</dbReference>
<feature type="domain" description="ABC transporter" evidence="5">
    <location>
        <begin position="337"/>
        <end position="527"/>
    </location>
</feature>
<evidence type="ECO:0000256" key="2">
    <source>
        <dbReference type="ARBA" id="ARBA00022741"/>
    </source>
</evidence>
<dbReference type="InterPro" id="IPR003593">
    <property type="entry name" value="AAA+_ATPase"/>
</dbReference>
<proteinExistence type="predicted"/>
<dbReference type="InterPro" id="IPR003439">
    <property type="entry name" value="ABC_transporter-like_ATP-bd"/>
</dbReference>
<dbReference type="PANTHER" id="PTHR19211">
    <property type="entry name" value="ATP-BINDING TRANSPORT PROTEIN-RELATED"/>
    <property type="match status" value="1"/>
</dbReference>
<dbReference type="SMART" id="SM00382">
    <property type="entry name" value="AAA"/>
    <property type="match status" value="2"/>
</dbReference>
<dbReference type="Pfam" id="PF00005">
    <property type="entry name" value="ABC_tran"/>
    <property type="match status" value="2"/>
</dbReference>
<feature type="compositionally biased region" description="Basic and acidic residues" evidence="4">
    <location>
        <begin position="248"/>
        <end position="274"/>
    </location>
</feature>
<dbReference type="AlphaFoldDB" id="A0A560G580"/>
<protein>
    <submittedName>
        <fullName evidence="6">ATPase subunit of ABC transporter with duplicated ATPase domains</fullName>
    </submittedName>
</protein>
<evidence type="ECO:0000313" key="7">
    <source>
        <dbReference type="Proteomes" id="UP000316545"/>
    </source>
</evidence>
<dbReference type="EMBL" id="VITO01000004">
    <property type="protein sequence ID" value="TWB29048.1"/>
    <property type="molecule type" value="Genomic_DNA"/>
</dbReference>
<dbReference type="InterPro" id="IPR017871">
    <property type="entry name" value="ABC_transporter-like_CS"/>
</dbReference>
<evidence type="ECO:0000256" key="3">
    <source>
        <dbReference type="ARBA" id="ARBA00022840"/>
    </source>
</evidence>
<keyword evidence="2" id="KW-0547">Nucleotide-binding</keyword>
<evidence type="ECO:0000313" key="6">
    <source>
        <dbReference type="EMBL" id="TWB29048.1"/>
    </source>
</evidence>
<keyword evidence="7" id="KW-1185">Reference proteome</keyword>
<dbReference type="Gene3D" id="3.40.50.300">
    <property type="entry name" value="P-loop containing nucleotide triphosphate hydrolases"/>
    <property type="match status" value="2"/>
</dbReference>
<evidence type="ECO:0000259" key="5">
    <source>
        <dbReference type="PROSITE" id="PS50893"/>
    </source>
</evidence>
<name>A0A560G580_9PROT</name>
<dbReference type="PANTHER" id="PTHR19211:SF6">
    <property type="entry name" value="BLL7188 PROTEIN"/>
    <property type="match status" value="1"/>
</dbReference>